<organism evidence="6 7">
    <name type="scientific">Dorcoceras hygrometricum</name>
    <dbReference type="NCBI Taxonomy" id="472368"/>
    <lineage>
        <taxon>Eukaryota</taxon>
        <taxon>Viridiplantae</taxon>
        <taxon>Streptophyta</taxon>
        <taxon>Embryophyta</taxon>
        <taxon>Tracheophyta</taxon>
        <taxon>Spermatophyta</taxon>
        <taxon>Magnoliopsida</taxon>
        <taxon>eudicotyledons</taxon>
        <taxon>Gunneridae</taxon>
        <taxon>Pentapetalae</taxon>
        <taxon>asterids</taxon>
        <taxon>lamiids</taxon>
        <taxon>Lamiales</taxon>
        <taxon>Gesneriaceae</taxon>
        <taxon>Didymocarpoideae</taxon>
        <taxon>Trichosporeae</taxon>
        <taxon>Loxocarpinae</taxon>
        <taxon>Dorcoceras</taxon>
    </lineage>
</organism>
<dbReference type="GO" id="GO:0000139">
    <property type="term" value="C:Golgi membrane"/>
    <property type="evidence" value="ECO:0007669"/>
    <property type="project" value="UniProtKB-SubCell"/>
</dbReference>
<evidence type="ECO:0000313" key="6">
    <source>
        <dbReference type="EMBL" id="KZV46523.1"/>
    </source>
</evidence>
<dbReference type="InterPro" id="IPR007657">
    <property type="entry name" value="Glycosyltransferase_61"/>
</dbReference>
<dbReference type="GO" id="GO:0016763">
    <property type="term" value="F:pentosyltransferase activity"/>
    <property type="evidence" value="ECO:0007669"/>
    <property type="project" value="UniProtKB-ARBA"/>
</dbReference>
<comment type="subcellular location">
    <subcellularLocation>
        <location evidence="1">Golgi apparatus membrane</location>
        <topology evidence="1">Single-pass type II membrane protein</topology>
    </subcellularLocation>
</comment>
<keyword evidence="7" id="KW-1185">Reference proteome</keyword>
<proteinExistence type="predicted"/>
<evidence type="ECO:0000256" key="1">
    <source>
        <dbReference type="ARBA" id="ARBA00004323"/>
    </source>
</evidence>
<dbReference type="PANTHER" id="PTHR20961:SF149">
    <property type="entry name" value="PROTEIN O-LINKED-MANNOSE BETA-1,4-N-ACETYLGLUCOSAMINYLTRANSFERASE 2-LIKE"/>
    <property type="match status" value="1"/>
</dbReference>
<dbReference type="Proteomes" id="UP000250235">
    <property type="component" value="Unassembled WGS sequence"/>
</dbReference>
<dbReference type="EMBL" id="KQ995661">
    <property type="protein sequence ID" value="KZV46523.1"/>
    <property type="molecule type" value="Genomic_DNA"/>
</dbReference>
<evidence type="ECO:0000313" key="7">
    <source>
        <dbReference type="Proteomes" id="UP000250235"/>
    </source>
</evidence>
<keyword evidence="3" id="KW-0808">Transferase</keyword>
<dbReference type="Pfam" id="PF04577">
    <property type="entry name" value="Glyco_transf_61"/>
    <property type="match status" value="1"/>
</dbReference>
<dbReference type="AlphaFoldDB" id="A0A2Z7CIJ4"/>
<name>A0A2Z7CIJ4_9LAMI</name>
<protein>
    <recommendedName>
        <fullName evidence="5">Glycosyltransferase 61 catalytic domain-containing protein</fullName>
    </recommendedName>
</protein>
<gene>
    <name evidence="6" type="ORF">F511_10628</name>
</gene>
<evidence type="ECO:0000256" key="4">
    <source>
        <dbReference type="ARBA" id="ARBA00023180"/>
    </source>
</evidence>
<keyword evidence="4" id="KW-0325">Glycoprotein</keyword>
<evidence type="ECO:0000256" key="2">
    <source>
        <dbReference type="ARBA" id="ARBA00022676"/>
    </source>
</evidence>
<feature type="domain" description="Glycosyltransferase 61 catalytic" evidence="5">
    <location>
        <begin position="184"/>
        <end position="292"/>
    </location>
</feature>
<reference evidence="6 7" key="1">
    <citation type="journal article" date="2015" name="Proc. Natl. Acad. Sci. U.S.A.">
        <title>The resurrection genome of Boea hygrometrica: A blueprint for survival of dehydration.</title>
        <authorList>
            <person name="Xiao L."/>
            <person name="Yang G."/>
            <person name="Zhang L."/>
            <person name="Yang X."/>
            <person name="Zhao S."/>
            <person name="Ji Z."/>
            <person name="Zhou Q."/>
            <person name="Hu M."/>
            <person name="Wang Y."/>
            <person name="Chen M."/>
            <person name="Xu Y."/>
            <person name="Jin H."/>
            <person name="Xiao X."/>
            <person name="Hu G."/>
            <person name="Bao F."/>
            <person name="Hu Y."/>
            <person name="Wan P."/>
            <person name="Li L."/>
            <person name="Deng X."/>
            <person name="Kuang T."/>
            <person name="Xiang C."/>
            <person name="Zhu J.K."/>
            <person name="Oliver M.J."/>
            <person name="He Y."/>
        </authorList>
    </citation>
    <scope>NUCLEOTIDE SEQUENCE [LARGE SCALE GENOMIC DNA]</scope>
    <source>
        <strain evidence="7">cv. XS01</strain>
    </source>
</reference>
<dbReference type="OrthoDB" id="529273at2759"/>
<keyword evidence="2" id="KW-0328">Glycosyltransferase</keyword>
<dbReference type="PANTHER" id="PTHR20961">
    <property type="entry name" value="GLYCOSYLTRANSFERASE"/>
    <property type="match status" value="1"/>
</dbReference>
<sequence length="386" mass="43509">MHPLSTLNHVVGIGVDLDLSENAAEDVINYDRRTKSPEKIVRIDSNFQTSTGTDENIVLIMNKSANSHQTGGNYTKLPVSTGETGENVISHPQGGFSRNYFHDFADLITPLYSTSYRFKRDVHFIASDYKSFWVAKFQGLLDKLTMHGIVDIDQEKQVHCYVKLVAGLIFHQELRIRQVPGQSGGPSMETFRQLLRKTFSLERENAIRLKARDGTRPRLMVITRKRTRILTNEDEISILARKLGYEVVLAEATLSSNMSRFAQVVNSCDVLMGIHGAGLTNMVFLPDNAVLIQLVPLGGIDGFAKLDFGNPSGDMKIKYLDYKIGEKESSLSDTYPKDHPVLRDPLSFHRKGWDSLKTVYLDNQNVTIDVHRFKSTLAKALKLLRH</sequence>
<evidence type="ECO:0000259" key="5">
    <source>
        <dbReference type="Pfam" id="PF04577"/>
    </source>
</evidence>
<evidence type="ECO:0000256" key="3">
    <source>
        <dbReference type="ARBA" id="ARBA00022679"/>
    </source>
</evidence>
<dbReference type="InterPro" id="IPR049625">
    <property type="entry name" value="Glyco_transf_61_cat"/>
</dbReference>
<accession>A0A2Z7CIJ4</accession>